<dbReference type="AlphaFoldDB" id="A0A4V3FFI1"/>
<dbReference type="Proteomes" id="UP000295662">
    <property type="component" value="Unassembled WGS sequence"/>
</dbReference>
<accession>A0A4V3FFI1</accession>
<dbReference type="RefSeq" id="WP_133795078.1">
    <property type="nucleotide sequence ID" value="NZ_SOCA01000003.1"/>
</dbReference>
<sequence length="215" mass="23764">MKTPSEDHDLIRWLDGEMNAAERERFTARLESDPELKAEAEFMQRMSADLRSSLPAEMPVPFGDFFNSQIQVRIAQEEEAAAVTTESRASWLDWFRLPGFATLAAVTAAVLIAGVMIFQHEPSGDSVVLSTYAPNKDVQVSSYHSTDAQATVLMLNGLEDLPADRKIVGYHIERSETDQDVAATTLYGERGEVVLVLAKDARNQPRLIAAVNPRG</sequence>
<evidence type="ECO:0000256" key="1">
    <source>
        <dbReference type="SAM" id="Phobius"/>
    </source>
</evidence>
<feature type="transmembrane region" description="Helical" evidence="1">
    <location>
        <begin position="97"/>
        <end position="118"/>
    </location>
</feature>
<reference evidence="2 3" key="1">
    <citation type="submission" date="2019-03" db="EMBL/GenBank/DDBJ databases">
        <title>Genomic Encyclopedia of Archaeal and Bacterial Type Strains, Phase II (KMG-II): from individual species to whole genera.</title>
        <authorList>
            <person name="Goeker M."/>
        </authorList>
    </citation>
    <scope>NUCLEOTIDE SEQUENCE [LARGE SCALE GENOMIC DNA]</scope>
    <source>
        <strain evidence="2 3">ATCC 25309</strain>
    </source>
</reference>
<proteinExistence type="predicted"/>
<evidence type="ECO:0000313" key="3">
    <source>
        <dbReference type="Proteomes" id="UP000295662"/>
    </source>
</evidence>
<comment type="caution">
    <text evidence="2">The sequence shown here is derived from an EMBL/GenBank/DDBJ whole genome shotgun (WGS) entry which is preliminary data.</text>
</comment>
<dbReference type="EMBL" id="SOCA01000003">
    <property type="protein sequence ID" value="TDU70873.1"/>
    <property type="molecule type" value="Genomic_DNA"/>
</dbReference>
<keyword evidence="1" id="KW-0812">Transmembrane</keyword>
<keyword evidence="3" id="KW-1185">Reference proteome</keyword>
<keyword evidence="1" id="KW-1133">Transmembrane helix</keyword>
<dbReference type="OrthoDB" id="188729at2"/>
<keyword evidence="1" id="KW-0472">Membrane</keyword>
<name>A0A4V3FFI1_9BACT</name>
<protein>
    <submittedName>
        <fullName evidence="2">Uncharacterized protein</fullName>
    </submittedName>
</protein>
<organism evidence="2 3">
    <name type="scientific">Prosthecobacter fusiformis</name>
    <dbReference type="NCBI Taxonomy" id="48464"/>
    <lineage>
        <taxon>Bacteria</taxon>
        <taxon>Pseudomonadati</taxon>
        <taxon>Verrucomicrobiota</taxon>
        <taxon>Verrucomicrobiia</taxon>
        <taxon>Verrucomicrobiales</taxon>
        <taxon>Verrucomicrobiaceae</taxon>
        <taxon>Prosthecobacter</taxon>
    </lineage>
</organism>
<gene>
    <name evidence="2" type="ORF">EI77_01991</name>
</gene>
<evidence type="ECO:0000313" key="2">
    <source>
        <dbReference type="EMBL" id="TDU70873.1"/>
    </source>
</evidence>